<keyword evidence="1" id="KW-0472">Membrane</keyword>
<protein>
    <submittedName>
        <fullName evidence="2">Uncharacterized protein</fullName>
    </submittedName>
</protein>
<comment type="caution">
    <text evidence="2">The sequence shown here is derived from an EMBL/GenBank/DDBJ whole genome shotgun (WGS) entry which is preliminary data.</text>
</comment>
<gene>
    <name evidence="2" type="ORF">OUZ56_012577</name>
</gene>
<accession>A0ABQ9Z4L9</accession>
<reference evidence="2 3" key="1">
    <citation type="journal article" date="2023" name="Nucleic Acids Res.">
        <title>The hologenome of Daphnia magna reveals possible DNA methylation and microbiome-mediated evolution of the host genome.</title>
        <authorList>
            <person name="Chaturvedi A."/>
            <person name="Li X."/>
            <person name="Dhandapani V."/>
            <person name="Marshall H."/>
            <person name="Kissane S."/>
            <person name="Cuenca-Cambronero M."/>
            <person name="Asole G."/>
            <person name="Calvet F."/>
            <person name="Ruiz-Romero M."/>
            <person name="Marangio P."/>
            <person name="Guigo R."/>
            <person name="Rago D."/>
            <person name="Mirbahai L."/>
            <person name="Eastwood N."/>
            <person name="Colbourne J.K."/>
            <person name="Zhou J."/>
            <person name="Mallon E."/>
            <person name="Orsini L."/>
        </authorList>
    </citation>
    <scope>NUCLEOTIDE SEQUENCE [LARGE SCALE GENOMIC DNA]</scope>
    <source>
        <strain evidence="2">LRV0_1</strain>
    </source>
</reference>
<organism evidence="2 3">
    <name type="scientific">Daphnia magna</name>
    <dbReference type="NCBI Taxonomy" id="35525"/>
    <lineage>
        <taxon>Eukaryota</taxon>
        <taxon>Metazoa</taxon>
        <taxon>Ecdysozoa</taxon>
        <taxon>Arthropoda</taxon>
        <taxon>Crustacea</taxon>
        <taxon>Branchiopoda</taxon>
        <taxon>Diplostraca</taxon>
        <taxon>Cladocera</taxon>
        <taxon>Anomopoda</taxon>
        <taxon>Daphniidae</taxon>
        <taxon>Daphnia</taxon>
    </lineage>
</organism>
<dbReference type="EMBL" id="JAOYFB010000002">
    <property type="protein sequence ID" value="KAK4007420.1"/>
    <property type="molecule type" value="Genomic_DNA"/>
</dbReference>
<keyword evidence="3" id="KW-1185">Reference proteome</keyword>
<evidence type="ECO:0000313" key="3">
    <source>
        <dbReference type="Proteomes" id="UP001234178"/>
    </source>
</evidence>
<proteinExistence type="predicted"/>
<sequence length="130" mass="14642">MGKVSASVLDSPWKKAAKMKNLVRRGGKPLEQIVSWMLEVDAHHSNWLINFKKRNFASGPYQIRHLTTAFLLNFAILIRLLYGKKDHFEILDHPRHVLHSLSLPAAMPSGMGEGQMVKKGPKLQSSFPTA</sequence>
<keyword evidence="1" id="KW-1133">Transmembrane helix</keyword>
<feature type="transmembrane region" description="Helical" evidence="1">
    <location>
        <begin position="63"/>
        <end position="82"/>
    </location>
</feature>
<name>A0ABQ9Z4L9_9CRUS</name>
<keyword evidence="1" id="KW-0812">Transmembrane</keyword>
<evidence type="ECO:0000256" key="1">
    <source>
        <dbReference type="SAM" id="Phobius"/>
    </source>
</evidence>
<evidence type="ECO:0000313" key="2">
    <source>
        <dbReference type="EMBL" id="KAK4007420.1"/>
    </source>
</evidence>
<dbReference type="Proteomes" id="UP001234178">
    <property type="component" value="Unassembled WGS sequence"/>
</dbReference>